<reference evidence="1 2" key="1">
    <citation type="submission" date="2021-01" db="EMBL/GenBank/DDBJ databases">
        <title>Whole genome shotgun sequence of Actinoplanes durhamensis NBRC 14914.</title>
        <authorList>
            <person name="Komaki H."/>
            <person name="Tamura T."/>
        </authorList>
    </citation>
    <scope>NUCLEOTIDE SEQUENCE [LARGE SCALE GENOMIC DNA]</scope>
    <source>
        <strain evidence="1 2">NBRC 14914</strain>
    </source>
</reference>
<protein>
    <submittedName>
        <fullName evidence="1">Uncharacterized protein</fullName>
    </submittedName>
</protein>
<sequence>MLLLCAGTVVFRNWYVDHATAREQAKVDQWATEQGKKGSWPAAKKALDTQAAALLRGDEQGWLAAVDPAQPQLRDYYRRLYTAMRALDVSGWEYFVTSPGPYENWGASWIELDFTIGYCVAVATCTRYDSRTDPLRIGSAIGQRIRLDKRDGAYRIVAVKATEYYRPTPWQNTELMFARGKRVVVAAPAGQTGRMAEAVAAADQAATVADRFAGDTGYKPQRYRVYLAGDNEWAAWGTVPRYAAGYASPTGKLGADVVVKMSAAPGRGDLVEILRHEFGHVVTLGGTDHTADAVFDIDSWLEEGVAEYIAHTPTPPASTGRVAALRRAGAAPTTLLLAPLDDHSTDTDVDRLYGYGYLAVACMADRYGQTKTMRFVTAKLRDGESLEQAARHAFDRSFAAVEKTCTTYFKTTVG</sequence>
<organism evidence="1 2">
    <name type="scientific">Paractinoplanes durhamensis</name>
    <dbReference type="NCBI Taxonomy" id="113563"/>
    <lineage>
        <taxon>Bacteria</taxon>
        <taxon>Bacillati</taxon>
        <taxon>Actinomycetota</taxon>
        <taxon>Actinomycetes</taxon>
        <taxon>Micromonosporales</taxon>
        <taxon>Micromonosporaceae</taxon>
        <taxon>Paractinoplanes</taxon>
    </lineage>
</organism>
<dbReference type="InterPro" id="IPR002169">
    <property type="entry name" value="Peptidase_M9A/M9B"/>
</dbReference>
<proteinExistence type="predicted"/>
<dbReference type="EMBL" id="BOML01000038">
    <property type="protein sequence ID" value="GIE03449.1"/>
    <property type="molecule type" value="Genomic_DNA"/>
</dbReference>
<evidence type="ECO:0000313" key="1">
    <source>
        <dbReference type="EMBL" id="GIE03449.1"/>
    </source>
</evidence>
<dbReference type="Proteomes" id="UP000637628">
    <property type="component" value="Unassembled WGS sequence"/>
</dbReference>
<evidence type="ECO:0000313" key="2">
    <source>
        <dbReference type="Proteomes" id="UP000637628"/>
    </source>
</evidence>
<gene>
    <name evidence="1" type="ORF">Adu01nite_47990</name>
</gene>
<dbReference type="Pfam" id="PF01752">
    <property type="entry name" value="Peptidase_M9"/>
    <property type="match status" value="1"/>
</dbReference>
<name>A0ABQ3Z1J5_9ACTN</name>
<accession>A0ABQ3Z1J5</accession>
<comment type="caution">
    <text evidence="1">The sequence shown here is derived from an EMBL/GenBank/DDBJ whole genome shotgun (WGS) entry which is preliminary data.</text>
</comment>
<keyword evidence="2" id="KW-1185">Reference proteome</keyword>